<protein>
    <submittedName>
        <fullName evidence="2">Uncharacterized protein</fullName>
    </submittedName>
</protein>
<dbReference type="AlphaFoldDB" id="A0A2G1ME57"/>
<feature type="compositionally biased region" description="Basic and acidic residues" evidence="1">
    <location>
        <begin position="1"/>
        <end position="14"/>
    </location>
</feature>
<dbReference type="OrthoDB" id="9956410at2"/>
<accession>A0A2G1ME57</accession>
<evidence type="ECO:0000313" key="3">
    <source>
        <dbReference type="Proteomes" id="UP000221860"/>
    </source>
</evidence>
<keyword evidence="3" id="KW-1185">Reference proteome</keyword>
<organism evidence="2 3">
    <name type="scientific">Limimaricola cinnabarinus</name>
    <dbReference type="NCBI Taxonomy" id="1125964"/>
    <lineage>
        <taxon>Bacteria</taxon>
        <taxon>Pseudomonadati</taxon>
        <taxon>Pseudomonadota</taxon>
        <taxon>Alphaproteobacteria</taxon>
        <taxon>Rhodobacterales</taxon>
        <taxon>Paracoccaceae</taxon>
        <taxon>Limimaricola</taxon>
    </lineage>
</organism>
<comment type="caution">
    <text evidence="2">The sequence shown here is derived from an EMBL/GenBank/DDBJ whole genome shotgun (WGS) entry which is preliminary data.</text>
</comment>
<feature type="compositionally biased region" description="Polar residues" evidence="1">
    <location>
        <begin position="15"/>
        <end position="24"/>
    </location>
</feature>
<dbReference type="EMBL" id="NQWH01000021">
    <property type="protein sequence ID" value="PHP27033.1"/>
    <property type="molecule type" value="Genomic_DNA"/>
</dbReference>
<gene>
    <name evidence="2" type="ORF">CJ301_12885</name>
</gene>
<dbReference type="Proteomes" id="UP000221860">
    <property type="component" value="Unassembled WGS sequence"/>
</dbReference>
<reference evidence="2 3" key="1">
    <citation type="submission" date="2017-08" db="EMBL/GenBank/DDBJ databases">
        <title>Draft Genome Sequence of Loktanella cinnabarina Strain XM1, Isolated from Coastal Surface Water.</title>
        <authorList>
            <person name="Ma R."/>
            <person name="Wang J."/>
            <person name="Wang Q."/>
            <person name="Ma Z."/>
            <person name="Li J."/>
            <person name="Chen L."/>
        </authorList>
    </citation>
    <scope>NUCLEOTIDE SEQUENCE [LARGE SCALE GENOMIC DNA]</scope>
    <source>
        <strain evidence="2 3">XM1</strain>
    </source>
</reference>
<evidence type="ECO:0000256" key="1">
    <source>
        <dbReference type="SAM" id="MobiDB-lite"/>
    </source>
</evidence>
<dbReference type="RefSeq" id="WP_099277808.1">
    <property type="nucleotide sequence ID" value="NZ_KZ304964.1"/>
</dbReference>
<evidence type="ECO:0000313" key="2">
    <source>
        <dbReference type="EMBL" id="PHP27033.1"/>
    </source>
</evidence>
<feature type="region of interest" description="Disordered" evidence="1">
    <location>
        <begin position="1"/>
        <end position="24"/>
    </location>
</feature>
<sequence>MNDKTHPCGSDRTELTSSTAIPGQATTLPAAASDGQDADPAMERLDIEQMGRLEQANIDLVLERLSIDPAHLDLRPVIRFWSHVCISHGELISEAAGYGISDRTIVVALQEAQDEAELCPCMDEIAATCPTLAARLRTAMSHPDMTRIWSPGELEGRARDFRMSDLVSKVDILAGKNVQALSGVLAELADHCLASGTTLRDYLDIALDDLPPAALPAGFAGWDSEPLAAKSG</sequence>
<proteinExistence type="predicted"/>
<name>A0A2G1ME57_9RHOB</name>